<organism evidence="2 3">
    <name type="scientific">Citrobacter freundii</name>
    <dbReference type="NCBI Taxonomy" id="546"/>
    <lineage>
        <taxon>Bacteria</taxon>
        <taxon>Pseudomonadati</taxon>
        <taxon>Pseudomonadota</taxon>
        <taxon>Gammaproteobacteria</taxon>
        <taxon>Enterobacterales</taxon>
        <taxon>Enterobacteriaceae</taxon>
        <taxon>Citrobacter</taxon>
        <taxon>Citrobacter freundii complex</taxon>
    </lineage>
</organism>
<comment type="caution">
    <text evidence="2">The sequence shown here is derived from an EMBL/GenBank/DDBJ whole genome shotgun (WGS) entry which is preliminary data.</text>
</comment>
<dbReference type="Proteomes" id="UP000019194">
    <property type="component" value="Unassembled WGS sequence"/>
</dbReference>
<dbReference type="EMBL" id="CBWP010000084">
    <property type="protein sequence ID" value="CDL41413.1"/>
    <property type="molecule type" value="Genomic_DNA"/>
</dbReference>
<evidence type="ECO:0000313" key="3">
    <source>
        <dbReference type="Proteomes" id="UP000019194"/>
    </source>
</evidence>
<sequence>MMPKNADSVNQNNALSRSSTEGDQTAAFTLSAVAGERFYPRLDKHQR</sequence>
<protein>
    <submittedName>
        <fullName evidence="2">Uncharacterized protein</fullName>
    </submittedName>
</protein>
<feature type="compositionally biased region" description="Polar residues" evidence="1">
    <location>
        <begin position="7"/>
        <end position="25"/>
    </location>
</feature>
<accession>A0A7G2IYC8</accession>
<evidence type="ECO:0000313" key="2">
    <source>
        <dbReference type="EMBL" id="CDL41413.1"/>
    </source>
</evidence>
<evidence type="ECO:0000256" key="1">
    <source>
        <dbReference type="SAM" id="MobiDB-lite"/>
    </source>
</evidence>
<reference evidence="2 3" key="1">
    <citation type="submission" date="2013-10" db="EMBL/GenBank/DDBJ databases">
        <title>Antibiotic resistance diversity of beta-lactamase producers in the General Hospital Vienna.</title>
        <authorList>
            <person name="Barisic I."/>
            <person name="Mitteregger D."/>
            <person name="Hirschl A.M."/>
            <person name="Noehammer C."/>
            <person name="Wiesinger-Mayr H."/>
        </authorList>
    </citation>
    <scope>NUCLEOTIDE SEQUENCE [LARGE SCALE GENOMIC DNA]</scope>
    <source>
        <strain evidence="2 3">ISC11</strain>
    </source>
</reference>
<feature type="region of interest" description="Disordered" evidence="1">
    <location>
        <begin position="1"/>
        <end position="25"/>
    </location>
</feature>
<proteinExistence type="predicted"/>
<name>A0A7G2IYC8_CITFR</name>
<dbReference type="AlphaFoldDB" id="A0A7G2IYC8"/>